<feature type="non-terminal residue" evidence="1">
    <location>
        <position position="1"/>
    </location>
</feature>
<evidence type="ECO:0000313" key="2">
    <source>
        <dbReference type="Proteomes" id="UP000198211"/>
    </source>
</evidence>
<evidence type="ECO:0000313" key="1">
    <source>
        <dbReference type="EMBL" id="OWZ18344.1"/>
    </source>
</evidence>
<name>A0A225WLN6_9STRA</name>
<keyword evidence="2" id="KW-1185">Reference proteome</keyword>
<reference evidence="2" key="1">
    <citation type="submission" date="2017-03" db="EMBL/GenBank/DDBJ databases">
        <title>Phytopthora megakarya and P. palmivora, two closely related causual agents of cacao black pod achieved similar genome size and gene model numbers by different mechanisms.</title>
        <authorList>
            <person name="Ali S."/>
            <person name="Shao J."/>
            <person name="Larry D.J."/>
            <person name="Kronmiller B."/>
            <person name="Shen D."/>
            <person name="Strem M.D."/>
            <person name="Melnick R.L."/>
            <person name="Guiltinan M.J."/>
            <person name="Tyler B.M."/>
            <person name="Meinhardt L.W."/>
            <person name="Bailey B.A."/>
        </authorList>
    </citation>
    <scope>NUCLEOTIDE SEQUENCE [LARGE SCALE GENOMIC DNA]</scope>
    <source>
        <strain evidence="2">zdho120</strain>
    </source>
</reference>
<dbReference type="EMBL" id="NBNE01000602">
    <property type="protein sequence ID" value="OWZ18344.1"/>
    <property type="molecule type" value="Genomic_DNA"/>
</dbReference>
<comment type="caution">
    <text evidence="1">The sequence shown here is derived from an EMBL/GenBank/DDBJ whole genome shotgun (WGS) entry which is preliminary data.</text>
</comment>
<protein>
    <submittedName>
        <fullName evidence="1">Uncharacterized protein</fullName>
    </submittedName>
</protein>
<proteinExistence type="predicted"/>
<dbReference type="Proteomes" id="UP000198211">
    <property type="component" value="Unassembled WGS sequence"/>
</dbReference>
<accession>A0A225WLN6</accession>
<gene>
    <name evidence="1" type="ORF">PHMEG_0007577</name>
</gene>
<organism evidence="1 2">
    <name type="scientific">Phytophthora megakarya</name>
    <dbReference type="NCBI Taxonomy" id="4795"/>
    <lineage>
        <taxon>Eukaryota</taxon>
        <taxon>Sar</taxon>
        <taxon>Stramenopiles</taxon>
        <taxon>Oomycota</taxon>
        <taxon>Peronosporomycetes</taxon>
        <taxon>Peronosporales</taxon>
        <taxon>Peronosporaceae</taxon>
        <taxon>Phytophthora</taxon>
    </lineage>
</organism>
<sequence>NEQHRLRQVNATAVEREACLMKCRAKDQSRRERRNLCVQEKLNEIGDHSLKCTAITDDEIRFGGRFNVLRMTHGSLNLLLMLECQPNRFEFGGEASTGDDDYQTCKRIETLFDDYPKPVDIVACQPLARELDSKSVDIWVCTPCGWRLKGGLDYI</sequence>
<dbReference type="AlphaFoldDB" id="A0A225WLN6"/>